<dbReference type="Proteomes" id="UP000823631">
    <property type="component" value="Unassembled WGS sequence"/>
</dbReference>
<dbReference type="InterPro" id="IPR029052">
    <property type="entry name" value="Metallo-depent_PP-like"/>
</dbReference>
<evidence type="ECO:0000313" key="3">
    <source>
        <dbReference type="Proteomes" id="UP000823631"/>
    </source>
</evidence>
<dbReference type="AlphaFoldDB" id="A0A9D9GPG7"/>
<dbReference type="Pfam" id="PF00149">
    <property type="entry name" value="Metallophos"/>
    <property type="match status" value="1"/>
</dbReference>
<reference evidence="2" key="1">
    <citation type="submission" date="2020-10" db="EMBL/GenBank/DDBJ databases">
        <authorList>
            <person name="Gilroy R."/>
        </authorList>
    </citation>
    <scope>NUCLEOTIDE SEQUENCE</scope>
    <source>
        <strain evidence="2">17213</strain>
    </source>
</reference>
<dbReference type="InterPro" id="IPR004843">
    <property type="entry name" value="Calcineurin-like_PHP"/>
</dbReference>
<proteinExistence type="predicted"/>
<accession>A0A9D9GPG7</accession>
<reference evidence="2" key="2">
    <citation type="journal article" date="2021" name="PeerJ">
        <title>Extensive microbial diversity within the chicken gut microbiome revealed by metagenomics and culture.</title>
        <authorList>
            <person name="Gilroy R."/>
            <person name="Ravi A."/>
            <person name="Getino M."/>
            <person name="Pursley I."/>
            <person name="Horton D.L."/>
            <person name="Alikhan N.F."/>
            <person name="Baker D."/>
            <person name="Gharbi K."/>
            <person name="Hall N."/>
            <person name="Watson M."/>
            <person name="Adriaenssens E.M."/>
            <person name="Foster-Nyarko E."/>
            <person name="Jarju S."/>
            <person name="Secka A."/>
            <person name="Antonio M."/>
            <person name="Oren A."/>
            <person name="Chaudhuri R.R."/>
            <person name="La Ragione R."/>
            <person name="Hildebrand F."/>
            <person name="Pallen M.J."/>
        </authorList>
    </citation>
    <scope>NUCLEOTIDE SEQUENCE</scope>
    <source>
        <strain evidence="2">17213</strain>
    </source>
</reference>
<gene>
    <name evidence="2" type="ORF">IAB19_04515</name>
</gene>
<protein>
    <submittedName>
        <fullName evidence="2">Metallophosphoesterase</fullName>
    </submittedName>
</protein>
<name>A0A9D9GPG7_9GAMM</name>
<dbReference type="SUPFAM" id="SSF56300">
    <property type="entry name" value="Metallo-dependent phosphatases"/>
    <property type="match status" value="1"/>
</dbReference>
<dbReference type="Gene3D" id="3.60.21.10">
    <property type="match status" value="1"/>
</dbReference>
<evidence type="ECO:0000313" key="2">
    <source>
        <dbReference type="EMBL" id="MBO8415627.1"/>
    </source>
</evidence>
<sequence length="201" mass="22822">MNYFTADPHFGHGNIIKYCNRPFADAAEMDAVLTANWNSRVQPEDDIYILGDFCMSSSPAKAEAYLLSLNGRKHLIRGNHDTFLKKHPERFAGLLCEICDYKELHLPSGRTYILMHYPLLFWNGSADPNVVQLYGHIHNNEYCNALTGRMLRSLNVGVDLHGFAPLSEDQVWALVQERSARLQDSPLLIIDEQKGFDGQAR</sequence>
<dbReference type="GO" id="GO:0016787">
    <property type="term" value="F:hydrolase activity"/>
    <property type="evidence" value="ECO:0007669"/>
    <property type="project" value="InterPro"/>
</dbReference>
<evidence type="ECO:0000259" key="1">
    <source>
        <dbReference type="Pfam" id="PF00149"/>
    </source>
</evidence>
<organism evidence="2 3">
    <name type="scientific">Candidatus Avisuccinivibrio stercorigallinarum</name>
    <dbReference type="NCBI Taxonomy" id="2840704"/>
    <lineage>
        <taxon>Bacteria</taxon>
        <taxon>Pseudomonadati</taxon>
        <taxon>Pseudomonadota</taxon>
        <taxon>Gammaproteobacteria</taxon>
        <taxon>Aeromonadales</taxon>
        <taxon>Succinivibrionaceae</taxon>
        <taxon>Succinivibrionaceae incertae sedis</taxon>
        <taxon>Candidatus Avisuccinivibrio</taxon>
    </lineage>
</organism>
<dbReference type="EMBL" id="JADINH010000097">
    <property type="protein sequence ID" value="MBO8415627.1"/>
    <property type="molecule type" value="Genomic_DNA"/>
</dbReference>
<feature type="domain" description="Calcineurin-like phosphoesterase" evidence="1">
    <location>
        <begin position="4"/>
        <end position="147"/>
    </location>
</feature>
<comment type="caution">
    <text evidence="2">The sequence shown here is derived from an EMBL/GenBank/DDBJ whole genome shotgun (WGS) entry which is preliminary data.</text>
</comment>